<feature type="region of interest" description="Disordered" evidence="7">
    <location>
        <begin position="353"/>
        <end position="372"/>
    </location>
</feature>
<dbReference type="Pfam" id="PF21743">
    <property type="entry name" value="PTM_DIR17_Tudor"/>
    <property type="match status" value="1"/>
</dbReference>
<gene>
    <name evidence="10" type="ordered locus">VIT_06s0061g01180</name>
</gene>
<dbReference type="SMART" id="SM00571">
    <property type="entry name" value="DDT"/>
    <property type="match status" value="1"/>
</dbReference>
<evidence type="ECO:0000256" key="5">
    <source>
        <dbReference type="ARBA" id="ARBA00023242"/>
    </source>
</evidence>
<evidence type="ECO:0000256" key="6">
    <source>
        <dbReference type="PROSITE-ProRule" id="PRU00146"/>
    </source>
</evidence>
<proteinExistence type="predicted"/>
<dbReference type="HOGENOM" id="CLU_002742_1_0_1"/>
<feature type="domain" description="DDT" evidence="9">
    <location>
        <begin position="196"/>
        <end position="256"/>
    </location>
</feature>
<sequence>METVVTRSERRGRKRRRIDVQTVAVDGQAGDETKRARSNVLVGQYVLKEFEGNGIFLGKIMYYDGGLYRVDYEDGDCEDLESSELCSFIMEDAYFDDDLTERRKKLDELILKRKNISAMKLVESGNGVERVEASLVSDLSDVPIHEVDSVELDGEADSSSDSCEYARDREFGSDAETPMVPPPQLPPSSGNIGVPEEYVSHLFSVYGFLRSFSIRLFLSPFALDDLVGSLNCTVPNTLLDAIHVALLRVVRRHLEALSSSGLELASKCLWCIDWSLVDTLTWPVYLVQYLTIMGYTKGLELKGFYADVLDREYYTLSAGRKLIILKILCDDVLDSEELRAEIDMREESEIGIDPDSVTNFPPENGPRRVHPRYSKTSACKDQEAMQIIAESHETKLSRNSNSLGFKTTELDVNAADDQDVNGDECRLCGMDGTLLCCDGCPSVYHSRCIGVSKMFIPDGPWFCPECTIDKIGPTITVGTSLRGAEVFGIDAFEQVYLGTCNHLLVLKASIDAETCVRYYHQNDILKVIQVLYSSEQYAALYSGICKAILKYWEIKENVLLVPEIVEMDPTLANKKDGATIRPLSLPPPGIVNQKVLDTVVEGENCLSSITESNIKNVAVSCIETSWDTMTRTGYLGLQRNSDTTAKQICPLMIPKLPEQIKMESTMSTSSTSQQVDRSDLTQQSLADRSSGMDFATCLSGNSNSSNSGYMTGVCFPENLSSQSKSGNLRIVGRVKRNTVDDCTYMGAFFKSYAYINNYAHGDFAASAAANLAILSSEENRVSEVQASSNPRKVLSANISLQVKAFSSVANRFFWPNSEKKLVEVPRERCGWCLSCKASVSSKRGCLLNSAALNAIKGAMKILAGIRPLKNVEGNLPSIATYILYMEESLSGLVVGPFLSATCRKQWRRRVEQASTYSVIKALLLELEENIRIIALSGDWVKLVDNWLVEASVTQSATSAIGSTQKRGPGRRSKRLSGVSEVADDRCLDKDFTWWRGGKLSKHIFQRGILPRSAVKKAARQGGSRKIPGICYAEVSEIPKRSRQVIWRAAVEMSKNASQLALQVRYLDLHIRWGDLVRPEQNIQDVKGPETEASAFRNAFICDKKIVENKIRYGVAFGNQKHLPSRVMKNIIEVEQIQDGNDKYWFYEMRIPLYLIKEYEESVETLLPSDKQPSNVLSKLQRLQLKASRRDIFSYLMRKRDNLDKCSCASCQLDVLLGSAVKCGACQAVIQLSKLKKIQLMLKLREVSNIYPLILPITIIQKAVAVLSYKVFYSFIVLLSGYCHEDCTISSTIQSTEEVEFLITCKQCYHAKTPTQNENSNDSPTSPLPLLGREYQNTATAPKGSRQKDYSQPLAYVRAPENCSNMQQTAAGSSLATKSRRKPCSWGLIWKKKNVEDSGIDFRLKNILLRGNPDTNWSRPVCHLCHQPYNSDLMYICCETCKNWYHAEAVELEESKILEVVGFKCCKCRRIRSPVCPYMDQELKKVEVKKPRLRTSKSGNPGMDSISGPIFEHLKEWEPNTPMSQTEEEVVVEDDDPLLFSRSRVEQITEHDTEVDFERNAAGPGPQKLPVRRHMKRENEVDGLSGNDQCQIESNHHLNTAELASSPHLEWDASIDGLEDEMIFDYENMEFEPQTYFSFTELLASDDGGQLEGIDASNWENLSYGISQDKVPEQCGMGTSCNQQQPTNFEEPAVNIMQCRMCLKTEPSPSLSCQICGLWIHSHCSPWVEESSWEDGWRCGNCREWR</sequence>
<protein>
    <recommendedName>
        <fullName evidence="12">DDT domain-containing protein PTM</fullName>
    </recommendedName>
</protein>
<dbReference type="Gene3D" id="3.30.40.10">
    <property type="entry name" value="Zinc/RING finger domain, C3HC4 (zinc finger)"/>
    <property type="match status" value="2"/>
</dbReference>
<dbReference type="InterPro" id="IPR013083">
    <property type="entry name" value="Znf_RING/FYVE/PHD"/>
</dbReference>
<name>F6GW59_VITVI</name>
<dbReference type="InterPro" id="IPR019787">
    <property type="entry name" value="Znf_PHD-finger"/>
</dbReference>
<dbReference type="InterPro" id="IPR028942">
    <property type="entry name" value="WHIM1_dom"/>
</dbReference>
<dbReference type="PROSITE" id="PS50827">
    <property type="entry name" value="DDT"/>
    <property type="match status" value="1"/>
</dbReference>
<dbReference type="InterPro" id="IPR019786">
    <property type="entry name" value="Zinc_finger_PHD-type_CS"/>
</dbReference>
<dbReference type="SMART" id="SM00249">
    <property type="entry name" value="PHD"/>
    <property type="match status" value="3"/>
</dbReference>
<keyword evidence="5" id="KW-0539">Nucleus</keyword>
<feature type="region of interest" description="Disordered" evidence="7">
    <location>
        <begin position="153"/>
        <end position="181"/>
    </location>
</feature>
<dbReference type="PROSITE" id="PS01359">
    <property type="entry name" value="ZF_PHD_1"/>
    <property type="match status" value="1"/>
</dbReference>
<dbReference type="CDD" id="cd15489">
    <property type="entry name" value="PHD_SF"/>
    <property type="match status" value="2"/>
</dbReference>
<keyword evidence="2" id="KW-0479">Metal-binding</keyword>
<evidence type="ECO:0000256" key="7">
    <source>
        <dbReference type="SAM" id="MobiDB-lite"/>
    </source>
</evidence>
<keyword evidence="4" id="KW-0862">Zinc</keyword>
<dbReference type="InterPro" id="IPR056618">
    <property type="entry name" value="Chromo_PTM"/>
</dbReference>
<evidence type="ECO:0000313" key="11">
    <source>
        <dbReference type="Proteomes" id="UP000009183"/>
    </source>
</evidence>
<evidence type="ECO:0000256" key="2">
    <source>
        <dbReference type="ARBA" id="ARBA00022723"/>
    </source>
</evidence>
<evidence type="ECO:0000256" key="3">
    <source>
        <dbReference type="ARBA" id="ARBA00022771"/>
    </source>
</evidence>
<dbReference type="InParanoid" id="F6GW59"/>
<dbReference type="PANTHER" id="PTHR46508">
    <property type="entry name" value="PHD FINGER FAMILY PROTEIN"/>
    <property type="match status" value="1"/>
</dbReference>
<dbReference type="PaxDb" id="29760-VIT_06s0061g01180.t01"/>
<dbReference type="EMBL" id="FN594957">
    <property type="protein sequence ID" value="CCB44194.1"/>
    <property type="molecule type" value="Genomic_DNA"/>
</dbReference>
<dbReference type="SUPFAM" id="SSF57903">
    <property type="entry name" value="FYVE/PHD zinc finger"/>
    <property type="match status" value="3"/>
</dbReference>
<dbReference type="PROSITE" id="PS50016">
    <property type="entry name" value="ZF_PHD_2"/>
    <property type="match status" value="1"/>
</dbReference>
<comment type="subcellular location">
    <subcellularLocation>
        <location evidence="1">Nucleus</location>
    </subcellularLocation>
</comment>
<dbReference type="GO" id="GO:0005634">
    <property type="term" value="C:nucleus"/>
    <property type="evidence" value="ECO:0007669"/>
    <property type="project" value="UniProtKB-SubCell"/>
</dbReference>
<dbReference type="Pfam" id="PF02791">
    <property type="entry name" value="DDT"/>
    <property type="match status" value="1"/>
</dbReference>
<dbReference type="Pfam" id="PF24294">
    <property type="entry name" value="Chromo_PTM"/>
    <property type="match status" value="1"/>
</dbReference>
<dbReference type="PANTHER" id="PTHR46508:SF1">
    <property type="entry name" value="PHD FINGER FAMILY PROTEIN"/>
    <property type="match status" value="1"/>
</dbReference>
<feature type="domain" description="PHD-type" evidence="8">
    <location>
        <begin position="422"/>
        <end position="469"/>
    </location>
</feature>
<evidence type="ECO:0000256" key="4">
    <source>
        <dbReference type="ARBA" id="ARBA00022833"/>
    </source>
</evidence>
<evidence type="ECO:0000259" key="9">
    <source>
        <dbReference type="PROSITE" id="PS50827"/>
    </source>
</evidence>
<dbReference type="CDD" id="cd15532">
    <property type="entry name" value="PHD2_CHD_II"/>
    <property type="match status" value="1"/>
</dbReference>
<evidence type="ECO:0000259" key="8">
    <source>
        <dbReference type="PROSITE" id="PS50016"/>
    </source>
</evidence>
<keyword evidence="3 6" id="KW-0863">Zinc-finger</keyword>
<dbReference type="InterPro" id="IPR011011">
    <property type="entry name" value="Znf_FYVE_PHD"/>
</dbReference>
<dbReference type="Proteomes" id="UP000009183">
    <property type="component" value="Chromosome 6"/>
</dbReference>
<keyword evidence="11" id="KW-1185">Reference proteome</keyword>
<feature type="region of interest" description="Disordered" evidence="7">
    <location>
        <begin position="663"/>
        <end position="683"/>
    </location>
</feature>
<dbReference type="FunCoup" id="F6GW59">
    <property type="interactions" value="2561"/>
</dbReference>
<dbReference type="InterPro" id="IPR018501">
    <property type="entry name" value="DDT_dom"/>
</dbReference>
<organism evidence="10 11">
    <name type="scientific">Vitis vinifera</name>
    <name type="common">Grape</name>
    <dbReference type="NCBI Taxonomy" id="29760"/>
    <lineage>
        <taxon>Eukaryota</taxon>
        <taxon>Viridiplantae</taxon>
        <taxon>Streptophyta</taxon>
        <taxon>Embryophyta</taxon>
        <taxon>Tracheophyta</taxon>
        <taxon>Spermatophyta</taxon>
        <taxon>Magnoliopsida</taxon>
        <taxon>eudicotyledons</taxon>
        <taxon>Gunneridae</taxon>
        <taxon>Pentapetalae</taxon>
        <taxon>rosids</taxon>
        <taxon>Vitales</taxon>
        <taxon>Vitaceae</taxon>
        <taxon>Viteae</taxon>
        <taxon>Vitis</taxon>
    </lineage>
</organism>
<dbReference type="eggNOG" id="KOG1473">
    <property type="taxonomic scope" value="Eukaryota"/>
</dbReference>
<evidence type="ECO:0000256" key="1">
    <source>
        <dbReference type="ARBA" id="ARBA00004123"/>
    </source>
</evidence>
<dbReference type="GO" id="GO:0000785">
    <property type="term" value="C:chromatin"/>
    <property type="evidence" value="ECO:0007669"/>
    <property type="project" value="UniProtKB-ARBA"/>
</dbReference>
<evidence type="ECO:0000313" key="10">
    <source>
        <dbReference type="EMBL" id="CCB44194.1"/>
    </source>
</evidence>
<dbReference type="Pfam" id="PF15612">
    <property type="entry name" value="WHIM1"/>
    <property type="match status" value="1"/>
</dbReference>
<dbReference type="GO" id="GO:0008270">
    <property type="term" value="F:zinc ion binding"/>
    <property type="evidence" value="ECO:0007669"/>
    <property type="project" value="UniProtKB-KW"/>
</dbReference>
<accession>F6GW59</accession>
<dbReference type="STRING" id="29760.F6GW59"/>
<dbReference type="InterPro" id="IPR001965">
    <property type="entry name" value="Znf_PHD"/>
</dbReference>
<dbReference type="Pfam" id="PF00628">
    <property type="entry name" value="PHD"/>
    <property type="match status" value="1"/>
</dbReference>
<dbReference type="InterPro" id="IPR047365">
    <property type="entry name" value="Tudor_AtPTM-like"/>
</dbReference>
<reference evidence="11" key="1">
    <citation type="journal article" date="2007" name="Nature">
        <title>The grapevine genome sequence suggests ancestral hexaploidization in major angiosperm phyla.</title>
        <authorList>
            <consortium name="The French-Italian Public Consortium for Grapevine Genome Characterization."/>
            <person name="Jaillon O."/>
            <person name="Aury J.-M."/>
            <person name="Noel B."/>
            <person name="Policriti A."/>
            <person name="Clepet C."/>
            <person name="Casagrande A."/>
            <person name="Choisne N."/>
            <person name="Aubourg S."/>
            <person name="Vitulo N."/>
            <person name="Jubin C."/>
            <person name="Vezzi A."/>
            <person name="Legeai F."/>
            <person name="Hugueney P."/>
            <person name="Dasilva C."/>
            <person name="Horner D."/>
            <person name="Mica E."/>
            <person name="Jublot D."/>
            <person name="Poulain J."/>
            <person name="Bruyere C."/>
            <person name="Billault A."/>
            <person name="Segurens B."/>
            <person name="Gouyvenoux M."/>
            <person name="Ugarte E."/>
            <person name="Cattonaro F."/>
            <person name="Anthouard V."/>
            <person name="Vico V."/>
            <person name="Del Fabbro C."/>
            <person name="Alaux M."/>
            <person name="Di Gaspero G."/>
            <person name="Dumas V."/>
            <person name="Felice N."/>
            <person name="Paillard S."/>
            <person name="Juman I."/>
            <person name="Moroldo M."/>
            <person name="Scalabrin S."/>
            <person name="Canaguier A."/>
            <person name="Le Clainche I."/>
            <person name="Malacrida G."/>
            <person name="Durand E."/>
            <person name="Pesole G."/>
            <person name="Laucou V."/>
            <person name="Chatelet P."/>
            <person name="Merdinoglu D."/>
            <person name="Delledonne M."/>
            <person name="Pezzotti M."/>
            <person name="Lecharny A."/>
            <person name="Scarpelli C."/>
            <person name="Artiguenave F."/>
            <person name="Pe M.E."/>
            <person name="Valle G."/>
            <person name="Morgante M."/>
            <person name="Caboche M."/>
            <person name="Adam-Blondon A.-F."/>
            <person name="Weissenbach J."/>
            <person name="Quetier F."/>
            <person name="Wincker P."/>
        </authorList>
    </citation>
    <scope>NUCLEOTIDE SEQUENCE [LARGE SCALE GENOMIC DNA]</scope>
    <source>
        <strain evidence="11">cv. Pinot noir / PN40024</strain>
    </source>
</reference>
<evidence type="ECO:0008006" key="12">
    <source>
        <dbReference type="Google" id="ProtNLM"/>
    </source>
</evidence>